<dbReference type="InterPro" id="IPR036515">
    <property type="entry name" value="Transposase_17_sf"/>
</dbReference>
<gene>
    <name evidence="3" type="ordered locus">TVNIR_0743</name>
</gene>
<dbReference type="Gene3D" id="3.30.70.1290">
    <property type="entry name" value="Transposase IS200-like"/>
    <property type="match status" value="1"/>
</dbReference>
<dbReference type="AlphaFoldDB" id="L0DTV7"/>
<dbReference type="PANTHER" id="PTHR34322">
    <property type="entry name" value="TRANSPOSASE, Y1_TNP DOMAIN-CONTAINING"/>
    <property type="match status" value="1"/>
</dbReference>
<proteinExistence type="predicted"/>
<feature type="compositionally biased region" description="Polar residues" evidence="1">
    <location>
        <begin position="203"/>
        <end position="226"/>
    </location>
</feature>
<dbReference type="GO" id="GO:0004803">
    <property type="term" value="F:transposase activity"/>
    <property type="evidence" value="ECO:0007669"/>
    <property type="project" value="InterPro"/>
</dbReference>
<reference evidence="3" key="1">
    <citation type="submission" date="2015-12" db="EMBL/GenBank/DDBJ databases">
        <authorList>
            <person name="Tikhonova T.V."/>
            <person name="Pavlov A.R."/>
            <person name="Beletsky A.V."/>
            <person name="Mardanov A.V."/>
            <person name="Sorokin D.Y."/>
            <person name="Ravin N.V."/>
            <person name="Popov V.O."/>
        </authorList>
    </citation>
    <scope>NUCLEOTIDE SEQUENCE</scope>
    <source>
        <strain evidence="3">DSM 14787</strain>
    </source>
</reference>
<dbReference type="SUPFAM" id="SSF143422">
    <property type="entry name" value="Transposase IS200-like"/>
    <property type="match status" value="1"/>
</dbReference>
<dbReference type="InterPro" id="IPR002686">
    <property type="entry name" value="Transposase_17"/>
</dbReference>
<sequence length="387" mass="42598">MISRCVRRAFLCGEDAVTGRNYEHRRGWIVERLEQLAGVFAIDVAAYAVMSNHAHLVLRVDAERAQAWSQDEVLRRWTRLYVGPELVQHYVRNGEGGLCPAQLDAVHGWAETYRSRLADLSWFMRVLNQSIARMANAEDQVTGRFWEGRFKSHALLDEAAVLTAMAYVDLNPIRARMATVPEDSAFTSIAERLRKLRADDNEPTASATDVLSTYDSTQESDGQQKTVAAPPGIAGLSRVLETSETAVAVRTGAPAQSLAPTMEPLPTQPLESQLSTLPRAPLMPFDATGRMAAAIPFAFDDYLELVDATGQVIREDKKGYIPGETPQILERLNIDPGSFIATAGRMLQQFSTAIGTPGHLSAHCVTRNIAFLRGMSTARALFERKAA</sequence>
<protein>
    <submittedName>
        <fullName evidence="3">Transposase-like protein</fullName>
    </submittedName>
</protein>
<evidence type="ECO:0000313" key="4">
    <source>
        <dbReference type="Proteomes" id="UP000010809"/>
    </source>
</evidence>
<dbReference type="Proteomes" id="UP000010809">
    <property type="component" value="Chromosome"/>
</dbReference>
<keyword evidence="4" id="KW-1185">Reference proteome</keyword>
<organism evidence="3 4">
    <name type="scientific">Thioalkalivibrio nitratireducens (strain DSM 14787 / UNIQEM 213 / ALEN2)</name>
    <dbReference type="NCBI Taxonomy" id="1255043"/>
    <lineage>
        <taxon>Bacteria</taxon>
        <taxon>Pseudomonadati</taxon>
        <taxon>Pseudomonadota</taxon>
        <taxon>Gammaproteobacteria</taxon>
        <taxon>Chromatiales</taxon>
        <taxon>Ectothiorhodospiraceae</taxon>
        <taxon>Thioalkalivibrio</taxon>
    </lineage>
</organism>
<name>L0DTV7_THIND</name>
<evidence type="ECO:0000313" key="3">
    <source>
        <dbReference type="EMBL" id="AGA32437.1"/>
    </source>
</evidence>
<accession>L0DTV7</accession>
<dbReference type="SMART" id="SM01321">
    <property type="entry name" value="Y1_Tnp"/>
    <property type="match status" value="1"/>
</dbReference>
<dbReference type="PATRIC" id="fig|1255043.3.peg.749"/>
<dbReference type="PANTHER" id="PTHR34322:SF2">
    <property type="entry name" value="TRANSPOSASE IS200-LIKE DOMAIN-CONTAINING PROTEIN"/>
    <property type="match status" value="1"/>
</dbReference>
<dbReference type="STRING" id="1255043.TVNIR_0743"/>
<feature type="domain" description="Transposase IS200-like" evidence="2">
    <location>
        <begin position="17"/>
        <end position="171"/>
    </location>
</feature>
<dbReference type="GO" id="GO:0003677">
    <property type="term" value="F:DNA binding"/>
    <property type="evidence" value="ECO:0007669"/>
    <property type="project" value="InterPro"/>
</dbReference>
<dbReference type="EMBL" id="CP003989">
    <property type="protein sequence ID" value="AGA32437.1"/>
    <property type="molecule type" value="Genomic_DNA"/>
</dbReference>
<dbReference type="HOGENOM" id="CLU_053827_0_0_6"/>
<feature type="region of interest" description="Disordered" evidence="1">
    <location>
        <begin position="197"/>
        <end position="229"/>
    </location>
</feature>
<dbReference type="GO" id="GO:0006313">
    <property type="term" value="P:DNA transposition"/>
    <property type="evidence" value="ECO:0007669"/>
    <property type="project" value="InterPro"/>
</dbReference>
<dbReference type="KEGG" id="tni:TVNIR_0743"/>
<evidence type="ECO:0000256" key="1">
    <source>
        <dbReference type="SAM" id="MobiDB-lite"/>
    </source>
</evidence>
<evidence type="ECO:0000259" key="2">
    <source>
        <dbReference type="SMART" id="SM01321"/>
    </source>
</evidence>
<dbReference type="eggNOG" id="COG1943">
    <property type="taxonomic scope" value="Bacteria"/>
</dbReference>